<sequence length="30" mass="3264">MFESTTTTDIPARTNRSTGASRARAIVQHS</sequence>
<name>A0A495E9X6_9MICC</name>
<comment type="caution">
    <text evidence="2">The sequence shown here is derived from an EMBL/GenBank/DDBJ whole genome shotgun (WGS) entry which is preliminary data.</text>
</comment>
<dbReference type="EMBL" id="RBIR01000009">
    <property type="protein sequence ID" value="RKR13720.1"/>
    <property type="molecule type" value="Genomic_DNA"/>
</dbReference>
<feature type="region of interest" description="Disordered" evidence="1">
    <location>
        <begin position="1"/>
        <end position="30"/>
    </location>
</feature>
<protein>
    <submittedName>
        <fullName evidence="2">Uncharacterized protein</fullName>
    </submittedName>
</protein>
<evidence type="ECO:0000256" key="1">
    <source>
        <dbReference type="SAM" id="MobiDB-lite"/>
    </source>
</evidence>
<dbReference type="AlphaFoldDB" id="A0A495E9X6"/>
<dbReference type="Proteomes" id="UP000276055">
    <property type="component" value="Unassembled WGS sequence"/>
</dbReference>
<proteinExistence type="predicted"/>
<accession>A0A495E9X6</accession>
<gene>
    <name evidence="2" type="ORF">C8D78_3380</name>
</gene>
<reference evidence="2 3" key="1">
    <citation type="submission" date="2018-10" db="EMBL/GenBank/DDBJ databases">
        <title>Genomic Encyclopedia of Type Strains, Phase IV (KMG-IV): sequencing the most valuable type-strain genomes for metagenomic binning, comparative biology and taxonomic classification.</title>
        <authorList>
            <person name="Goeker M."/>
        </authorList>
    </citation>
    <scope>NUCLEOTIDE SEQUENCE [LARGE SCALE GENOMIC DNA]</scope>
    <source>
        <strain evidence="2 3">DSM 25586</strain>
    </source>
</reference>
<feature type="compositionally biased region" description="Polar residues" evidence="1">
    <location>
        <begin position="1"/>
        <end position="20"/>
    </location>
</feature>
<evidence type="ECO:0000313" key="2">
    <source>
        <dbReference type="EMBL" id="RKR13720.1"/>
    </source>
</evidence>
<evidence type="ECO:0000313" key="3">
    <source>
        <dbReference type="Proteomes" id="UP000276055"/>
    </source>
</evidence>
<organism evidence="2 3">
    <name type="scientific">Arthrobacter oryzae</name>
    <dbReference type="NCBI Taxonomy" id="409290"/>
    <lineage>
        <taxon>Bacteria</taxon>
        <taxon>Bacillati</taxon>
        <taxon>Actinomycetota</taxon>
        <taxon>Actinomycetes</taxon>
        <taxon>Micrococcales</taxon>
        <taxon>Micrococcaceae</taxon>
        <taxon>Arthrobacter</taxon>
    </lineage>
</organism>